<dbReference type="InterPro" id="IPR035093">
    <property type="entry name" value="RelE/ParE_toxin_dom_sf"/>
</dbReference>
<organism evidence="1 2">
    <name type="scientific">Dolichospermum flos-aquae CCAP 1403/13F</name>
    <dbReference type="NCBI Taxonomy" id="315271"/>
    <lineage>
        <taxon>Bacteria</taxon>
        <taxon>Bacillati</taxon>
        <taxon>Cyanobacteriota</taxon>
        <taxon>Cyanophyceae</taxon>
        <taxon>Nostocales</taxon>
        <taxon>Aphanizomenonaceae</taxon>
        <taxon>Dolichospermum</taxon>
    </lineage>
</organism>
<name>A0A6H2C1K1_DOLFA</name>
<sequence length="117" mass="13466">MSDIPFIQVEVTLRFQRNLRKLAKKYLKIHNDIQPVIEQLQQGERLGDCIPKIGYEVFKLRVKNSDTQKGKSGGYRLIYYVKTATAIILLTIYAKSEQADIAPDDIQSIISEYESED</sequence>
<dbReference type="AlphaFoldDB" id="A0A6H2C1K1"/>
<evidence type="ECO:0000313" key="1">
    <source>
        <dbReference type="EMBL" id="QJB45313.1"/>
    </source>
</evidence>
<reference evidence="1 2" key="2">
    <citation type="submission" date="2020-04" db="EMBL/GenBank/DDBJ databases">
        <authorList>
            <person name="Fomenkov A."/>
            <person name="Anton B.P."/>
            <person name="Roberts R.J."/>
        </authorList>
    </citation>
    <scope>NUCLEOTIDE SEQUENCE [LARGE SCALE GENOMIC DNA]</scope>
    <source>
        <strain evidence="1 2">CCAP 1403/13f</strain>
    </source>
</reference>
<reference evidence="1 2" key="1">
    <citation type="submission" date="2020-04" db="EMBL/GenBank/DDBJ databases">
        <title>Genome-Wide Identification of 5-Methylcytosine Sites in Bacterial Genomes By High-Throughput Sequencing of MspJI Restriction Fragments.</title>
        <authorList>
            <person name="Wu V."/>
        </authorList>
    </citation>
    <scope>NUCLEOTIDE SEQUENCE [LARGE SCALE GENOMIC DNA]</scope>
    <source>
        <strain evidence="1 2">CCAP 1403/13f</strain>
    </source>
</reference>
<protein>
    <submittedName>
        <fullName evidence="1">Type II toxin-antitoxin system RelE/ParE family toxin</fullName>
    </submittedName>
</protein>
<dbReference type="Proteomes" id="UP000502433">
    <property type="component" value="Chromosome"/>
</dbReference>
<dbReference type="InterPro" id="IPR009387">
    <property type="entry name" value="HigB-2"/>
</dbReference>
<dbReference type="Pfam" id="PF06296">
    <property type="entry name" value="RelE"/>
    <property type="match status" value="1"/>
</dbReference>
<dbReference type="PIRSF" id="PIRSF039032">
    <property type="entry name" value="HigB-2"/>
    <property type="match status" value="1"/>
</dbReference>
<dbReference type="EMBL" id="CP051206">
    <property type="protein sequence ID" value="QJB45313.1"/>
    <property type="molecule type" value="Genomic_DNA"/>
</dbReference>
<dbReference type="Gene3D" id="3.30.2310.20">
    <property type="entry name" value="RelE-like"/>
    <property type="match status" value="1"/>
</dbReference>
<evidence type="ECO:0000313" key="2">
    <source>
        <dbReference type="Proteomes" id="UP000502433"/>
    </source>
</evidence>
<proteinExistence type="predicted"/>
<dbReference type="KEGG" id="dfs:HGD76_15170"/>
<dbReference type="RefSeq" id="WP_148760782.1">
    <property type="nucleotide sequence ID" value="NZ_CP051206.1"/>
</dbReference>
<gene>
    <name evidence="1" type="ORF">HGD76_15170</name>
</gene>
<accession>A0A6H2C1K1</accession>